<dbReference type="PANTHER" id="PTHR15394">
    <property type="entry name" value="SERINE HYDROLASE RBBP9"/>
    <property type="match status" value="1"/>
</dbReference>
<dbReference type="Proteomes" id="UP001223261">
    <property type="component" value="Chromosome"/>
</dbReference>
<dbReference type="GO" id="GO:0016787">
    <property type="term" value="F:hydrolase activity"/>
    <property type="evidence" value="ECO:0007669"/>
    <property type="project" value="UniProtKB-KW"/>
</dbReference>
<dbReference type="Pfam" id="PF06821">
    <property type="entry name" value="Ser_hydrolase"/>
    <property type="match status" value="1"/>
</dbReference>
<dbReference type="RefSeq" id="WP_147640800.1">
    <property type="nucleotide sequence ID" value="NZ_CABIVY010000006.1"/>
</dbReference>
<dbReference type="InterPro" id="IPR010662">
    <property type="entry name" value="RBBP9/YdeN"/>
</dbReference>
<keyword evidence="1" id="KW-0378">Hydrolase</keyword>
<evidence type="ECO:0000313" key="2">
    <source>
        <dbReference type="Proteomes" id="UP001223261"/>
    </source>
</evidence>
<sequence length="187" mass="21313">MSKHLYIAHGYNANSQKNWFDWLKNQFPEVDGHLIDFPNSTEPKLEEWSQTLKENIDLSSGENIIVAHSLGVITVLDMISNATSDINIKGLVLVAGFDEKITKIPELDGFIESINVDYEKIKDIVPYRVIIGATKDPTVPYPLSKSLAERLDAKVFKKHHDGHFCEEDGYDSFPEVKYYVEEILNKE</sequence>
<name>A0AAX3W2Q7_MAMLE</name>
<gene>
    <name evidence="1" type="ORF">PYH69_13275</name>
</gene>
<dbReference type="AlphaFoldDB" id="A0AAX3W2Q7"/>
<organism evidence="1 2">
    <name type="scientific">Mammaliicoccus lentus</name>
    <name type="common">Staphylococcus lentus</name>
    <dbReference type="NCBI Taxonomy" id="42858"/>
    <lineage>
        <taxon>Bacteria</taxon>
        <taxon>Bacillati</taxon>
        <taxon>Bacillota</taxon>
        <taxon>Bacilli</taxon>
        <taxon>Bacillales</taxon>
        <taxon>Staphylococcaceae</taxon>
        <taxon>Mammaliicoccus</taxon>
    </lineage>
</organism>
<proteinExistence type="predicted"/>
<accession>A0AAX3W2Q7</accession>
<protein>
    <submittedName>
        <fullName evidence="1">Alpha/beta hydrolase</fullName>
    </submittedName>
</protein>
<evidence type="ECO:0000313" key="1">
    <source>
        <dbReference type="EMBL" id="WHI59667.1"/>
    </source>
</evidence>
<dbReference type="PANTHER" id="PTHR15394:SF3">
    <property type="entry name" value="SERINE HYDROLASE RBBP9"/>
    <property type="match status" value="1"/>
</dbReference>
<dbReference type="InterPro" id="IPR029058">
    <property type="entry name" value="AB_hydrolase_fold"/>
</dbReference>
<dbReference type="EMBL" id="CP118848">
    <property type="protein sequence ID" value="WHI59667.1"/>
    <property type="molecule type" value="Genomic_DNA"/>
</dbReference>
<dbReference type="Gene3D" id="3.40.50.1820">
    <property type="entry name" value="alpha/beta hydrolase"/>
    <property type="match status" value="1"/>
</dbReference>
<dbReference type="SUPFAM" id="SSF53474">
    <property type="entry name" value="alpha/beta-Hydrolases"/>
    <property type="match status" value="1"/>
</dbReference>
<reference evidence="1" key="1">
    <citation type="journal article" date="2023" name="Antibiotics">
        <title>Prevalence and Molecular Characterization of Methicillin-Resistant Staphylococci (MRS) and Mammaliicocci (MRM) in Dromedary Camels from Algeria: First Detection of SCCmec-mecC Hybrid in Methicillin-Resistant Mammaliicoccus lentus.</title>
        <authorList>
            <person name="Belhout C."/>
            <person name="Boyen F."/>
            <person name="Vereecke N."/>
            <person name="Theuns S."/>
            <person name="Taibi N."/>
            <person name="Stegger M."/>
            <person name="de la Fe-Rodriguez P.Y."/>
            <person name="Bouayad L."/>
            <person name="Elgroud R."/>
            <person name="Butaye P."/>
        </authorList>
    </citation>
    <scope>NUCLEOTIDE SEQUENCE</scope>
    <source>
        <strain evidence="1">7048</strain>
    </source>
</reference>